<feature type="transmembrane region" description="Helical" evidence="1">
    <location>
        <begin position="7"/>
        <end position="26"/>
    </location>
</feature>
<evidence type="ECO:0000313" key="3">
    <source>
        <dbReference type="Proteomes" id="UP001320159"/>
    </source>
</evidence>
<reference evidence="2 3" key="1">
    <citation type="submission" date="2017-11" db="EMBL/GenBank/DDBJ databases">
        <title>Isolation and Characterization of Family Methanocellaceae Species from Potential Methane Hydrate Area Offshore Southwestern Taiwan.</title>
        <authorList>
            <person name="Zhang W.-L."/>
            <person name="Chen W.-C."/>
            <person name="Lai M.-C."/>
            <person name="Chen S.-C."/>
        </authorList>
    </citation>
    <scope>NUCLEOTIDE SEQUENCE [LARGE SCALE GENOMIC DNA]</scope>
    <source>
        <strain evidence="2 3">CWC-04</strain>
    </source>
</reference>
<keyword evidence="1" id="KW-1133">Transmembrane helix</keyword>
<gene>
    <name evidence="2" type="ORF">CUJ83_05100</name>
</gene>
<keyword evidence="1" id="KW-0472">Membrane</keyword>
<dbReference type="EMBL" id="PGCK01000003">
    <property type="protein sequence ID" value="MCD1294375.1"/>
    <property type="molecule type" value="Genomic_DNA"/>
</dbReference>
<protein>
    <recommendedName>
        <fullName evidence="4">DUF2178 domain-containing protein</fullName>
    </recommendedName>
</protein>
<keyword evidence="3" id="KW-1185">Reference proteome</keyword>
<feature type="transmembrane region" description="Helical" evidence="1">
    <location>
        <begin position="32"/>
        <end position="53"/>
    </location>
</feature>
<name>A0AAP2W4K2_9EURY</name>
<dbReference type="Proteomes" id="UP001320159">
    <property type="component" value="Unassembled WGS sequence"/>
</dbReference>
<organism evidence="2 3">
    <name type="scientific">Methanooceanicella nereidis</name>
    <dbReference type="NCBI Taxonomy" id="2052831"/>
    <lineage>
        <taxon>Archaea</taxon>
        <taxon>Methanobacteriati</taxon>
        <taxon>Methanobacteriota</taxon>
        <taxon>Stenosarchaea group</taxon>
        <taxon>Methanomicrobia</taxon>
        <taxon>Methanocellales</taxon>
        <taxon>Methanocellaceae</taxon>
        <taxon>Methanooceanicella</taxon>
    </lineage>
</organism>
<dbReference type="RefSeq" id="WP_230741205.1">
    <property type="nucleotide sequence ID" value="NZ_PGCK01000003.1"/>
</dbReference>
<accession>A0AAP2W4K2</accession>
<evidence type="ECO:0008006" key="4">
    <source>
        <dbReference type="Google" id="ProtNLM"/>
    </source>
</evidence>
<evidence type="ECO:0000313" key="2">
    <source>
        <dbReference type="EMBL" id="MCD1294375.1"/>
    </source>
</evidence>
<proteinExistence type="predicted"/>
<evidence type="ECO:0000256" key="1">
    <source>
        <dbReference type="SAM" id="Phobius"/>
    </source>
</evidence>
<feature type="transmembrane region" description="Helical" evidence="1">
    <location>
        <begin position="74"/>
        <end position="95"/>
    </location>
</feature>
<sequence>MKNRHRIGLMAGVAALLLSILIKMYYPSADMIIFISLFNAGIMLIIFNVYYIFKNGETVDADERTKRISSTAMSYSWFITFISICILVWADYFGIISLTGMQALMIVMIMMSVLIIVFKWYFGMKGDFE</sequence>
<comment type="caution">
    <text evidence="2">The sequence shown here is derived from an EMBL/GenBank/DDBJ whole genome shotgun (WGS) entry which is preliminary data.</text>
</comment>
<feature type="transmembrane region" description="Helical" evidence="1">
    <location>
        <begin position="101"/>
        <end position="122"/>
    </location>
</feature>
<keyword evidence="1" id="KW-0812">Transmembrane</keyword>
<dbReference type="AlphaFoldDB" id="A0AAP2W4K2"/>